<protein>
    <submittedName>
        <fullName evidence="3">Glyoxylase-like metal-dependent hydrolase (Beta-lactamase superfamily II)</fullName>
    </submittedName>
</protein>
<organism evidence="3 4">
    <name type="scientific">Nonomuraea thailandensis</name>
    <dbReference type="NCBI Taxonomy" id="1188745"/>
    <lineage>
        <taxon>Bacteria</taxon>
        <taxon>Bacillati</taxon>
        <taxon>Actinomycetota</taxon>
        <taxon>Actinomycetes</taxon>
        <taxon>Streptosporangiales</taxon>
        <taxon>Streptosporangiaceae</taxon>
        <taxon>Nonomuraea</taxon>
    </lineage>
</organism>
<feature type="region of interest" description="Disordered" evidence="1">
    <location>
        <begin position="165"/>
        <end position="193"/>
    </location>
</feature>
<dbReference type="InterPro" id="IPR051453">
    <property type="entry name" value="MBL_Glyoxalase_II"/>
</dbReference>
<comment type="caution">
    <text evidence="3">The sequence shown here is derived from an EMBL/GenBank/DDBJ whole genome shotgun (WGS) entry which is preliminary data.</text>
</comment>
<evidence type="ECO:0000259" key="2">
    <source>
        <dbReference type="SMART" id="SM00849"/>
    </source>
</evidence>
<dbReference type="InterPro" id="IPR036866">
    <property type="entry name" value="RibonucZ/Hydroxyglut_hydro"/>
</dbReference>
<sequence length="193" mass="21232">MIGHTVTSGTFSLGGQTFDVDNNVWVLGNDSECVIFDAPHDVEAIIDLVAGRNVLAVLATHAHDDHIGHAPQLAERTGAPILLHAADLPLWRLTHPDREPDGMLVADEIVKVAGTSLQVLHTPGHTPGACSFYAPDRRRRLHGRHSLPGRAWCDRPLVLRLRPDHRLHPPSAAHPPTGDGRAHRARHRHDDRR</sequence>
<keyword evidence="3" id="KW-0378">Hydrolase</keyword>
<gene>
    <name evidence="3" type="ORF">HD597_005540</name>
</gene>
<dbReference type="PANTHER" id="PTHR46233">
    <property type="entry name" value="HYDROXYACYLGLUTATHIONE HYDROLASE GLOC"/>
    <property type="match status" value="1"/>
</dbReference>
<evidence type="ECO:0000256" key="1">
    <source>
        <dbReference type="SAM" id="MobiDB-lite"/>
    </source>
</evidence>
<dbReference type="CDD" id="cd06262">
    <property type="entry name" value="metallo-hydrolase-like_MBL-fold"/>
    <property type="match status" value="1"/>
</dbReference>
<name>A0A9X2GIU9_9ACTN</name>
<dbReference type="AlphaFoldDB" id="A0A9X2GIU9"/>
<dbReference type="Pfam" id="PF00753">
    <property type="entry name" value="Lactamase_B"/>
    <property type="match status" value="1"/>
</dbReference>
<evidence type="ECO:0000313" key="4">
    <source>
        <dbReference type="Proteomes" id="UP001139648"/>
    </source>
</evidence>
<dbReference type="PANTHER" id="PTHR46233:SF4">
    <property type="entry name" value="METALLO-BETA-LACTAMASE DOMAIN-CONTAINING PROTEIN"/>
    <property type="match status" value="1"/>
</dbReference>
<keyword evidence="4" id="KW-1185">Reference proteome</keyword>
<dbReference type="SMART" id="SM00849">
    <property type="entry name" value="Lactamase_B"/>
    <property type="match status" value="1"/>
</dbReference>
<dbReference type="InterPro" id="IPR001279">
    <property type="entry name" value="Metallo-B-lactamas"/>
</dbReference>
<feature type="compositionally biased region" description="Basic residues" evidence="1">
    <location>
        <begin position="183"/>
        <end position="193"/>
    </location>
</feature>
<dbReference type="Gene3D" id="3.60.15.10">
    <property type="entry name" value="Ribonuclease Z/Hydroxyacylglutathione hydrolase-like"/>
    <property type="match status" value="1"/>
</dbReference>
<feature type="domain" description="Metallo-beta-lactamase" evidence="2">
    <location>
        <begin position="21"/>
        <end position="174"/>
    </location>
</feature>
<proteinExistence type="predicted"/>
<accession>A0A9X2GIU9</accession>
<dbReference type="SUPFAM" id="SSF56281">
    <property type="entry name" value="Metallo-hydrolase/oxidoreductase"/>
    <property type="match status" value="1"/>
</dbReference>
<dbReference type="EMBL" id="JAMZEB010000002">
    <property type="protein sequence ID" value="MCP2358520.1"/>
    <property type="molecule type" value="Genomic_DNA"/>
</dbReference>
<dbReference type="Proteomes" id="UP001139648">
    <property type="component" value="Unassembled WGS sequence"/>
</dbReference>
<dbReference type="GO" id="GO:0016787">
    <property type="term" value="F:hydrolase activity"/>
    <property type="evidence" value="ECO:0007669"/>
    <property type="project" value="UniProtKB-KW"/>
</dbReference>
<evidence type="ECO:0000313" key="3">
    <source>
        <dbReference type="EMBL" id="MCP2358520.1"/>
    </source>
</evidence>
<reference evidence="3" key="1">
    <citation type="submission" date="2022-06" db="EMBL/GenBank/DDBJ databases">
        <title>Sequencing the genomes of 1000 actinobacteria strains.</title>
        <authorList>
            <person name="Klenk H.-P."/>
        </authorList>
    </citation>
    <scope>NUCLEOTIDE SEQUENCE</scope>
    <source>
        <strain evidence="3">DSM 46694</strain>
    </source>
</reference>